<keyword evidence="5" id="KW-1185">Reference proteome</keyword>
<dbReference type="STRING" id="9402.L5K5Q1"/>
<keyword evidence="1" id="KW-0493">Microtubule</keyword>
<dbReference type="GO" id="GO:0005874">
    <property type="term" value="C:microtubule"/>
    <property type="evidence" value="ECO:0007669"/>
    <property type="project" value="UniProtKB-KW"/>
</dbReference>
<dbReference type="Gene3D" id="1.20.5.1430">
    <property type="match status" value="1"/>
</dbReference>
<proteinExistence type="predicted"/>
<dbReference type="EMBL" id="KB030986">
    <property type="protein sequence ID" value="ELK07019.1"/>
    <property type="molecule type" value="Genomic_DNA"/>
</dbReference>
<dbReference type="Proteomes" id="UP000010552">
    <property type="component" value="Unassembled WGS sequence"/>
</dbReference>
<organism evidence="4 5">
    <name type="scientific">Pteropus alecto</name>
    <name type="common">Black flying fox</name>
    <dbReference type="NCBI Taxonomy" id="9402"/>
    <lineage>
        <taxon>Eukaryota</taxon>
        <taxon>Metazoa</taxon>
        <taxon>Chordata</taxon>
        <taxon>Craniata</taxon>
        <taxon>Vertebrata</taxon>
        <taxon>Euteleostomi</taxon>
        <taxon>Mammalia</taxon>
        <taxon>Eutheria</taxon>
        <taxon>Laurasiatheria</taxon>
        <taxon>Chiroptera</taxon>
        <taxon>Yinpterochiroptera</taxon>
        <taxon>Pteropodoidea</taxon>
        <taxon>Pteropodidae</taxon>
        <taxon>Pteropodinae</taxon>
        <taxon>Pteropus</taxon>
    </lineage>
</organism>
<protein>
    <submittedName>
        <fullName evidence="4">Microtubule-associated protein RP/EB family member 1</fullName>
    </submittedName>
</protein>
<dbReference type="InterPro" id="IPR004953">
    <property type="entry name" value="EB1_C"/>
</dbReference>
<dbReference type="SUPFAM" id="SSF140612">
    <property type="entry name" value="EB1 dimerisation domain-like"/>
    <property type="match status" value="1"/>
</dbReference>
<reference evidence="5" key="1">
    <citation type="journal article" date="2013" name="Science">
        <title>Comparative analysis of bat genomes provides insight into the evolution of flight and immunity.</title>
        <authorList>
            <person name="Zhang G."/>
            <person name="Cowled C."/>
            <person name="Shi Z."/>
            <person name="Huang Z."/>
            <person name="Bishop-Lilly K.A."/>
            <person name="Fang X."/>
            <person name="Wynne J.W."/>
            <person name="Xiong Z."/>
            <person name="Baker M.L."/>
            <person name="Zhao W."/>
            <person name="Tachedjian M."/>
            <person name="Zhu Y."/>
            <person name="Zhou P."/>
            <person name="Jiang X."/>
            <person name="Ng J."/>
            <person name="Yang L."/>
            <person name="Wu L."/>
            <person name="Xiao J."/>
            <person name="Feng Y."/>
            <person name="Chen Y."/>
            <person name="Sun X."/>
            <person name="Zhang Y."/>
            <person name="Marsh G.A."/>
            <person name="Crameri G."/>
            <person name="Broder C.C."/>
            <person name="Frey K.G."/>
            <person name="Wang L.F."/>
            <person name="Wang J."/>
        </authorList>
    </citation>
    <scope>NUCLEOTIDE SEQUENCE [LARGE SCALE GENOMIC DNA]</scope>
</reference>
<dbReference type="InParanoid" id="L5K5Q1"/>
<feature type="region of interest" description="Disordered" evidence="2">
    <location>
        <begin position="1"/>
        <end position="61"/>
    </location>
</feature>
<sequence length="126" mass="14072">MEDYDSVAARQSQEMASSLIAPAPNKAKKPLSFSSAAPQRPIATHRTTATSKAGLGVARKNPDVGNLDDKAAELVQQVNILKLTVEDLNRERDFYFGKPRIVELFARGTRRKTTPYHRGLWTLSYR</sequence>
<dbReference type="InterPro" id="IPR036133">
    <property type="entry name" value="EB1_C_sf"/>
</dbReference>
<dbReference type="AlphaFoldDB" id="L5K5Q1"/>
<evidence type="ECO:0000256" key="2">
    <source>
        <dbReference type="SAM" id="MobiDB-lite"/>
    </source>
</evidence>
<accession>L5K5Q1</accession>
<evidence type="ECO:0000256" key="1">
    <source>
        <dbReference type="PROSITE-ProRule" id="PRU00576"/>
    </source>
</evidence>
<dbReference type="PROSITE" id="PS51230">
    <property type="entry name" value="EB1_C"/>
    <property type="match status" value="1"/>
</dbReference>
<evidence type="ECO:0000313" key="5">
    <source>
        <dbReference type="Proteomes" id="UP000010552"/>
    </source>
</evidence>
<evidence type="ECO:0000259" key="3">
    <source>
        <dbReference type="PROSITE" id="PS51230"/>
    </source>
</evidence>
<name>L5K5Q1_PTEAL</name>
<dbReference type="GO" id="GO:0008017">
    <property type="term" value="F:microtubule binding"/>
    <property type="evidence" value="ECO:0007669"/>
    <property type="project" value="InterPro"/>
</dbReference>
<gene>
    <name evidence="4" type="ORF">PAL_GLEAN10021047</name>
</gene>
<evidence type="ECO:0000313" key="4">
    <source>
        <dbReference type="EMBL" id="ELK07019.1"/>
    </source>
</evidence>
<feature type="domain" description="EB1 C-terminal" evidence="3">
    <location>
        <begin position="63"/>
        <end position="126"/>
    </location>
</feature>